<dbReference type="RefSeq" id="WP_154439262.1">
    <property type="nucleotide sequence ID" value="NZ_JAHLPJ010000001.1"/>
</dbReference>
<dbReference type="GO" id="GO:0003677">
    <property type="term" value="F:DNA binding"/>
    <property type="evidence" value="ECO:0007669"/>
    <property type="project" value="UniProtKB-KW"/>
</dbReference>
<evidence type="ECO:0000259" key="8">
    <source>
        <dbReference type="Pfam" id="PF08281"/>
    </source>
</evidence>
<dbReference type="InterPro" id="IPR007627">
    <property type="entry name" value="RNA_pol_sigma70_r2"/>
</dbReference>
<keyword evidence="10" id="KW-1185">Reference proteome</keyword>
<keyword evidence="5 6" id="KW-0804">Transcription</keyword>
<comment type="caution">
    <text evidence="9">The sequence shown here is derived from an EMBL/GenBank/DDBJ whole genome shotgun (WGS) entry which is preliminary data.</text>
</comment>
<sequence length="150" mass="18343">MENLMTWVMERQDKFYKIAWSYVYNHQDIEDILQNTMIKVYENIKSLRDTNLFETWFTTILINECRQCLRKRKREVLQEYIEIHGHYSDEYNFFQEIHSVDEIFREVIILKYIIGYSQEEISNILDIPMGTVKSRIYRGVKALRNLVEEE</sequence>
<evidence type="ECO:0000259" key="7">
    <source>
        <dbReference type="Pfam" id="PF04542"/>
    </source>
</evidence>
<dbReference type="SUPFAM" id="SSF88946">
    <property type="entry name" value="Sigma2 domain of RNA polymerase sigma factors"/>
    <property type="match status" value="1"/>
</dbReference>
<dbReference type="GO" id="GO:0006352">
    <property type="term" value="P:DNA-templated transcription initiation"/>
    <property type="evidence" value="ECO:0007669"/>
    <property type="project" value="InterPro"/>
</dbReference>
<organism evidence="9 10">
    <name type="scientific">Tissierella pigra</name>
    <dbReference type="NCBI Taxonomy" id="2607614"/>
    <lineage>
        <taxon>Bacteria</taxon>
        <taxon>Bacillati</taxon>
        <taxon>Bacillota</taxon>
        <taxon>Tissierellia</taxon>
        <taxon>Tissierellales</taxon>
        <taxon>Tissierellaceae</taxon>
        <taxon>Tissierella</taxon>
    </lineage>
</organism>
<feature type="domain" description="RNA polymerase sigma-70 region 2" evidence="7">
    <location>
        <begin position="9"/>
        <end position="74"/>
    </location>
</feature>
<dbReference type="InterPro" id="IPR014284">
    <property type="entry name" value="RNA_pol_sigma-70_dom"/>
</dbReference>
<gene>
    <name evidence="9" type="ORF">FYJ83_05085</name>
</gene>
<dbReference type="Proteomes" id="UP000469523">
    <property type="component" value="Unassembled WGS sequence"/>
</dbReference>
<evidence type="ECO:0000256" key="3">
    <source>
        <dbReference type="ARBA" id="ARBA00023082"/>
    </source>
</evidence>
<name>A0A6N7XFN0_9FIRM</name>
<evidence type="ECO:0000256" key="4">
    <source>
        <dbReference type="ARBA" id="ARBA00023125"/>
    </source>
</evidence>
<dbReference type="CDD" id="cd06171">
    <property type="entry name" value="Sigma70_r4"/>
    <property type="match status" value="1"/>
</dbReference>
<dbReference type="NCBIfam" id="TIGR02937">
    <property type="entry name" value="sigma70-ECF"/>
    <property type="match status" value="1"/>
</dbReference>
<dbReference type="GO" id="GO:0016987">
    <property type="term" value="F:sigma factor activity"/>
    <property type="evidence" value="ECO:0007669"/>
    <property type="project" value="UniProtKB-KW"/>
</dbReference>
<comment type="similarity">
    <text evidence="1 6">Belongs to the sigma-70 factor family. ECF subfamily.</text>
</comment>
<proteinExistence type="inferred from homology"/>
<dbReference type="InterPro" id="IPR039425">
    <property type="entry name" value="RNA_pol_sigma-70-like"/>
</dbReference>
<dbReference type="InterPro" id="IPR013325">
    <property type="entry name" value="RNA_pol_sigma_r2"/>
</dbReference>
<evidence type="ECO:0000313" key="10">
    <source>
        <dbReference type="Proteomes" id="UP000469523"/>
    </source>
</evidence>
<dbReference type="Pfam" id="PF08281">
    <property type="entry name" value="Sigma70_r4_2"/>
    <property type="match status" value="1"/>
</dbReference>
<dbReference type="EMBL" id="VUNQ01000008">
    <property type="protein sequence ID" value="MSU00841.1"/>
    <property type="molecule type" value="Genomic_DNA"/>
</dbReference>
<keyword evidence="2 6" id="KW-0805">Transcription regulation</keyword>
<feature type="domain" description="RNA polymerase sigma factor 70 region 4 type 2" evidence="8">
    <location>
        <begin position="105"/>
        <end position="143"/>
    </location>
</feature>
<dbReference type="GO" id="GO:0006950">
    <property type="term" value="P:response to stress"/>
    <property type="evidence" value="ECO:0007669"/>
    <property type="project" value="UniProtKB-ARBA"/>
</dbReference>
<keyword evidence="4 6" id="KW-0238">DNA-binding</keyword>
<dbReference type="PANTHER" id="PTHR43133:SF51">
    <property type="entry name" value="RNA POLYMERASE SIGMA FACTOR"/>
    <property type="match status" value="1"/>
</dbReference>
<dbReference type="InterPro" id="IPR013324">
    <property type="entry name" value="RNA_pol_sigma_r3/r4-like"/>
</dbReference>
<dbReference type="Gene3D" id="1.10.10.10">
    <property type="entry name" value="Winged helix-like DNA-binding domain superfamily/Winged helix DNA-binding domain"/>
    <property type="match status" value="1"/>
</dbReference>
<evidence type="ECO:0000256" key="6">
    <source>
        <dbReference type="RuleBase" id="RU000716"/>
    </source>
</evidence>
<dbReference type="PANTHER" id="PTHR43133">
    <property type="entry name" value="RNA POLYMERASE ECF-TYPE SIGMA FACTO"/>
    <property type="match status" value="1"/>
</dbReference>
<dbReference type="Pfam" id="PF04542">
    <property type="entry name" value="Sigma70_r2"/>
    <property type="match status" value="1"/>
</dbReference>
<protein>
    <recommendedName>
        <fullName evidence="6">RNA polymerase sigma factor</fullName>
    </recommendedName>
</protein>
<dbReference type="PROSITE" id="PS01063">
    <property type="entry name" value="SIGMA70_ECF"/>
    <property type="match status" value="1"/>
</dbReference>
<evidence type="ECO:0000313" key="9">
    <source>
        <dbReference type="EMBL" id="MSU00841.1"/>
    </source>
</evidence>
<dbReference type="InterPro" id="IPR000838">
    <property type="entry name" value="RNA_pol_sigma70_ECF_CS"/>
</dbReference>
<dbReference type="Gene3D" id="1.10.1740.10">
    <property type="match status" value="1"/>
</dbReference>
<reference evidence="9 10" key="1">
    <citation type="submission" date="2019-09" db="EMBL/GenBank/DDBJ databases">
        <title>In-depth cultivation of the pig gut microbiome towards novel bacterial diversity and tailored functional studies.</title>
        <authorList>
            <person name="Wylensek D."/>
            <person name="Hitch T.C.A."/>
            <person name="Clavel T."/>
        </authorList>
    </citation>
    <scope>NUCLEOTIDE SEQUENCE [LARGE SCALE GENOMIC DNA]</scope>
    <source>
        <strain evidence="9 10">WCA3-693-APC-4?</strain>
    </source>
</reference>
<keyword evidence="3 6" id="KW-0731">Sigma factor</keyword>
<dbReference type="SUPFAM" id="SSF88659">
    <property type="entry name" value="Sigma3 and sigma4 domains of RNA polymerase sigma factors"/>
    <property type="match status" value="1"/>
</dbReference>
<evidence type="ECO:0000256" key="2">
    <source>
        <dbReference type="ARBA" id="ARBA00023015"/>
    </source>
</evidence>
<evidence type="ECO:0000256" key="5">
    <source>
        <dbReference type="ARBA" id="ARBA00023163"/>
    </source>
</evidence>
<dbReference type="AlphaFoldDB" id="A0A6N7XFN0"/>
<dbReference type="InterPro" id="IPR036388">
    <property type="entry name" value="WH-like_DNA-bd_sf"/>
</dbReference>
<dbReference type="InterPro" id="IPR013249">
    <property type="entry name" value="RNA_pol_sigma70_r4_t2"/>
</dbReference>
<accession>A0A6N7XFN0</accession>
<evidence type="ECO:0000256" key="1">
    <source>
        <dbReference type="ARBA" id="ARBA00010641"/>
    </source>
</evidence>